<dbReference type="PANTHER" id="PTHR46279">
    <property type="entry name" value="RING/U-BOX SUPERFAMILY PROTEIN"/>
    <property type="match status" value="1"/>
</dbReference>
<dbReference type="SMART" id="SM00184">
    <property type="entry name" value="RING"/>
    <property type="match status" value="1"/>
</dbReference>
<reference evidence="18" key="2">
    <citation type="submission" date="2025-08" db="UniProtKB">
        <authorList>
            <consortium name="RefSeq"/>
        </authorList>
    </citation>
    <scope>IDENTIFICATION</scope>
    <source>
        <tissue evidence="18">Leaf</tissue>
    </source>
</reference>
<dbReference type="GO" id="GO:0061630">
    <property type="term" value="F:ubiquitin protein ligase activity"/>
    <property type="evidence" value="ECO:0007669"/>
    <property type="project" value="UniProtKB-EC"/>
</dbReference>
<evidence type="ECO:0000313" key="18">
    <source>
        <dbReference type="RefSeq" id="XP_009766761.1"/>
    </source>
</evidence>
<evidence type="ECO:0000256" key="6">
    <source>
        <dbReference type="ARBA" id="ARBA00022692"/>
    </source>
</evidence>
<evidence type="ECO:0000259" key="16">
    <source>
        <dbReference type="PROSITE" id="PS50089"/>
    </source>
</evidence>
<evidence type="ECO:0000256" key="7">
    <source>
        <dbReference type="ARBA" id="ARBA00022723"/>
    </source>
</evidence>
<proteinExistence type="inferred from homology"/>
<dbReference type="GO" id="GO:0016020">
    <property type="term" value="C:membrane"/>
    <property type="evidence" value="ECO:0007669"/>
    <property type="project" value="UniProtKB-SubCell"/>
</dbReference>
<dbReference type="Gene3D" id="3.30.40.10">
    <property type="entry name" value="Zinc/RING finger domain, C3HC4 (zinc finger)"/>
    <property type="match status" value="1"/>
</dbReference>
<keyword evidence="12 15" id="KW-0472">Membrane</keyword>
<dbReference type="KEGG" id="nsy:104218061"/>
<feature type="transmembrane region" description="Helical" evidence="15">
    <location>
        <begin position="6"/>
        <end position="32"/>
    </location>
</feature>
<protein>
    <recommendedName>
        <fullName evidence="4">RING-type E3 ubiquitin transferase</fullName>
        <ecNumber evidence="4">2.3.2.27</ecNumber>
    </recommendedName>
</protein>
<keyword evidence="9" id="KW-0833">Ubl conjugation pathway</keyword>
<comment type="pathway">
    <text evidence="3">Protein modification; protein ubiquitination.</text>
</comment>
<evidence type="ECO:0000256" key="3">
    <source>
        <dbReference type="ARBA" id="ARBA00004906"/>
    </source>
</evidence>
<evidence type="ECO:0000256" key="9">
    <source>
        <dbReference type="ARBA" id="ARBA00022786"/>
    </source>
</evidence>
<evidence type="ECO:0000256" key="4">
    <source>
        <dbReference type="ARBA" id="ARBA00012483"/>
    </source>
</evidence>
<organism evidence="17 18">
    <name type="scientific">Nicotiana sylvestris</name>
    <name type="common">Wood tobacco</name>
    <name type="synonym">South American tobacco</name>
    <dbReference type="NCBI Taxonomy" id="4096"/>
    <lineage>
        <taxon>Eukaryota</taxon>
        <taxon>Viridiplantae</taxon>
        <taxon>Streptophyta</taxon>
        <taxon>Embryophyta</taxon>
        <taxon>Tracheophyta</taxon>
        <taxon>Spermatophyta</taxon>
        <taxon>Magnoliopsida</taxon>
        <taxon>eudicotyledons</taxon>
        <taxon>Gunneridae</taxon>
        <taxon>Pentapetalae</taxon>
        <taxon>asterids</taxon>
        <taxon>lamiids</taxon>
        <taxon>Solanales</taxon>
        <taxon>Solanaceae</taxon>
        <taxon>Nicotianoideae</taxon>
        <taxon>Nicotianeae</taxon>
        <taxon>Nicotiana</taxon>
    </lineage>
</organism>
<dbReference type="OrthoDB" id="8062037at2759"/>
<keyword evidence="8 14" id="KW-0863">Zinc-finger</keyword>
<name>A0A1U7VP75_NICSY</name>
<dbReference type="CDD" id="cd16461">
    <property type="entry name" value="RING-H2_EL5-like"/>
    <property type="match status" value="1"/>
</dbReference>
<evidence type="ECO:0000256" key="2">
    <source>
        <dbReference type="ARBA" id="ARBA00004167"/>
    </source>
</evidence>
<dbReference type="InterPro" id="IPR001841">
    <property type="entry name" value="Znf_RING"/>
</dbReference>
<keyword evidence="17" id="KW-1185">Reference proteome</keyword>
<evidence type="ECO:0000256" key="11">
    <source>
        <dbReference type="ARBA" id="ARBA00022989"/>
    </source>
</evidence>
<keyword evidence="6 15" id="KW-0812">Transmembrane</keyword>
<evidence type="ECO:0000256" key="14">
    <source>
        <dbReference type="PROSITE-ProRule" id="PRU00175"/>
    </source>
</evidence>
<dbReference type="InterPro" id="IPR013083">
    <property type="entry name" value="Znf_RING/FYVE/PHD"/>
</dbReference>
<dbReference type="RefSeq" id="XP_009766761.1">
    <property type="nucleotide sequence ID" value="XM_009768459.1"/>
</dbReference>
<keyword evidence="7" id="KW-0479">Metal-binding</keyword>
<comment type="similarity">
    <text evidence="13">Belongs to the RING-type zinc finger family. ATL subfamily.</text>
</comment>
<reference evidence="17" key="1">
    <citation type="journal article" date="2013" name="Genome Biol.">
        <title>Reference genomes and transcriptomes of Nicotiana sylvestris and Nicotiana tomentosiformis.</title>
        <authorList>
            <person name="Sierro N."/>
            <person name="Battey J.N."/>
            <person name="Ouadi S."/>
            <person name="Bovet L."/>
            <person name="Goepfert S."/>
            <person name="Bakaher N."/>
            <person name="Peitsch M.C."/>
            <person name="Ivanov N.V."/>
        </authorList>
    </citation>
    <scope>NUCLEOTIDE SEQUENCE [LARGE SCALE GENOMIC DNA]</scope>
</reference>
<keyword evidence="10" id="KW-0862">Zinc</keyword>
<dbReference type="GO" id="GO:0008270">
    <property type="term" value="F:zinc ion binding"/>
    <property type="evidence" value="ECO:0007669"/>
    <property type="project" value="UniProtKB-KW"/>
</dbReference>
<evidence type="ECO:0000256" key="13">
    <source>
        <dbReference type="ARBA" id="ARBA00024209"/>
    </source>
</evidence>
<dbReference type="PROSITE" id="PS50089">
    <property type="entry name" value="ZF_RING_2"/>
    <property type="match status" value="1"/>
</dbReference>
<sequence length="150" mass="16690">MATHQLIIFVLIVTLCLVVPTILLVLCIVFRFRAEGIHRQHRQTSSGGTTESAAESGTGTGLDEFTIQSYTKIVIGENRRLVPACKNESSCPICLAEYLAGEIAKCMPECQHCFHLDCVDRWLKINTTCPVCRKSLLFSKLHNDNLVPNL</sequence>
<dbReference type="Pfam" id="PF13639">
    <property type="entry name" value="zf-RING_2"/>
    <property type="match status" value="1"/>
</dbReference>
<dbReference type="AlphaFoldDB" id="A0A1U7VP75"/>
<feature type="domain" description="RING-type" evidence="16">
    <location>
        <begin position="91"/>
        <end position="133"/>
    </location>
</feature>
<dbReference type="SUPFAM" id="SSF57850">
    <property type="entry name" value="RING/U-box"/>
    <property type="match status" value="1"/>
</dbReference>
<evidence type="ECO:0000256" key="8">
    <source>
        <dbReference type="ARBA" id="ARBA00022771"/>
    </source>
</evidence>
<evidence type="ECO:0000256" key="15">
    <source>
        <dbReference type="SAM" id="Phobius"/>
    </source>
</evidence>
<evidence type="ECO:0000256" key="12">
    <source>
        <dbReference type="ARBA" id="ARBA00023136"/>
    </source>
</evidence>
<keyword evidence="5" id="KW-0808">Transferase</keyword>
<dbReference type="EC" id="2.3.2.27" evidence="4"/>
<evidence type="ECO:0000256" key="5">
    <source>
        <dbReference type="ARBA" id="ARBA00022679"/>
    </source>
</evidence>
<evidence type="ECO:0000256" key="1">
    <source>
        <dbReference type="ARBA" id="ARBA00000900"/>
    </source>
</evidence>
<evidence type="ECO:0000256" key="10">
    <source>
        <dbReference type="ARBA" id="ARBA00022833"/>
    </source>
</evidence>
<accession>A0A1U7VP75</accession>
<comment type="subcellular location">
    <subcellularLocation>
        <location evidence="2">Membrane</location>
        <topology evidence="2">Single-pass membrane protein</topology>
    </subcellularLocation>
</comment>
<dbReference type="Proteomes" id="UP000189701">
    <property type="component" value="Unplaced"/>
</dbReference>
<dbReference type="InterPro" id="IPR046948">
    <property type="entry name" value="ATL20-22-like"/>
</dbReference>
<keyword evidence="11 15" id="KW-1133">Transmembrane helix</keyword>
<comment type="catalytic activity">
    <reaction evidence="1">
        <text>S-ubiquitinyl-[E2 ubiquitin-conjugating enzyme]-L-cysteine + [acceptor protein]-L-lysine = [E2 ubiquitin-conjugating enzyme]-L-cysteine + N(6)-ubiquitinyl-[acceptor protein]-L-lysine.</text>
        <dbReference type="EC" id="2.3.2.27"/>
    </reaction>
</comment>
<dbReference type="GeneID" id="104218061"/>
<dbReference type="Gene3D" id="1.10.287.90">
    <property type="match status" value="1"/>
</dbReference>
<dbReference type="eggNOG" id="KOG0800">
    <property type="taxonomic scope" value="Eukaryota"/>
</dbReference>
<dbReference type="InterPro" id="IPR036257">
    <property type="entry name" value="Cyt_c_oxidase_su2_TM_sf"/>
</dbReference>
<dbReference type="PANTHER" id="PTHR46279:SF27">
    <property type="entry name" value="RING-H2 FINGER PROTEIN ATL21A"/>
    <property type="match status" value="1"/>
</dbReference>
<evidence type="ECO:0000313" key="17">
    <source>
        <dbReference type="Proteomes" id="UP000189701"/>
    </source>
</evidence>
<gene>
    <name evidence="18" type="primary">LOC104218061</name>
</gene>